<name>A0A0R2X7X4_9GAMM</name>
<sequence>MFDPVHCGHLAVAELAVEALSLDRILLVPCKLPNHRHAASASGPQRLDMLGLACAKKPQLEASPIELEREGVSYSVDTLTQLRAADPDTDFVFVLGRDAFEGLPRWERWERLLDENLLAVVSRPGVSVSRESADLTQLKARQVASPEALFSAAAGKVILLDELQNPLSSSLVRAAIGKEGLTEDRGREGWLPSAVQAYIEMHELYRKSVSF</sequence>
<evidence type="ECO:0000256" key="6">
    <source>
        <dbReference type="ARBA" id="ARBA00022679"/>
    </source>
</evidence>
<evidence type="ECO:0000256" key="1">
    <source>
        <dbReference type="ARBA" id="ARBA00002324"/>
    </source>
</evidence>
<reference evidence="16 17" key="1">
    <citation type="submission" date="2015-10" db="EMBL/GenBank/DDBJ databases">
        <title>Metagenome-Assembled Genomes uncover a global brackish microbiome.</title>
        <authorList>
            <person name="Hugerth L.W."/>
            <person name="Larsson J."/>
            <person name="Alneberg J."/>
            <person name="Lindh M.V."/>
            <person name="Legrand C."/>
            <person name="Pinhassi J."/>
            <person name="Andersson A.F."/>
        </authorList>
    </citation>
    <scope>NUCLEOTIDE SEQUENCE [LARGE SCALE GENOMIC DNA]</scope>
    <source>
        <strain evidence="16">BACL3 MAG-120924-bin41</strain>
    </source>
</reference>
<dbReference type="HAMAP" id="MF_00244">
    <property type="entry name" value="NaMN_adenylyltr"/>
    <property type="match status" value="1"/>
</dbReference>
<keyword evidence="8" id="KW-0547">Nucleotide-binding</keyword>
<dbReference type="Gene3D" id="3.40.50.620">
    <property type="entry name" value="HUPs"/>
    <property type="match status" value="1"/>
</dbReference>
<accession>A0A0R2X7X4</accession>
<dbReference type="InterPro" id="IPR004821">
    <property type="entry name" value="Cyt_trans-like"/>
</dbReference>
<keyword evidence="9" id="KW-0067">ATP-binding</keyword>
<dbReference type="InterPro" id="IPR005248">
    <property type="entry name" value="NadD/NMNAT"/>
</dbReference>
<dbReference type="GO" id="GO:0004515">
    <property type="term" value="F:nicotinate-nucleotide adenylyltransferase activity"/>
    <property type="evidence" value="ECO:0007669"/>
    <property type="project" value="UniProtKB-EC"/>
</dbReference>
<keyword evidence="5" id="KW-0662">Pyridine nucleotide biosynthesis</keyword>
<evidence type="ECO:0000256" key="5">
    <source>
        <dbReference type="ARBA" id="ARBA00022642"/>
    </source>
</evidence>
<keyword evidence="10" id="KW-0520">NAD</keyword>
<dbReference type="UniPathway" id="UPA00253">
    <property type="reaction ID" value="UER00332"/>
</dbReference>
<evidence type="ECO:0000256" key="3">
    <source>
        <dbReference type="ARBA" id="ARBA00009014"/>
    </source>
</evidence>
<gene>
    <name evidence="16" type="ORF">ABS30_02730</name>
</gene>
<organism evidence="16 17">
    <name type="scientific">OM182 bacterium BACL3 MAG-120924-bin41</name>
    <dbReference type="NCBI Taxonomy" id="1655632"/>
    <lineage>
        <taxon>Bacteria</taxon>
        <taxon>Pseudomonadati</taxon>
        <taxon>Pseudomonadota</taxon>
        <taxon>Gammaproteobacteria</taxon>
        <taxon>OMG group</taxon>
        <taxon>OM182 clade</taxon>
    </lineage>
</organism>
<keyword evidence="7" id="KW-0548">Nucleotidyltransferase</keyword>
<feature type="domain" description="Cytidyltransferase-like" evidence="15">
    <location>
        <begin position="2"/>
        <end position="174"/>
    </location>
</feature>
<dbReference type="NCBIfam" id="TIGR00482">
    <property type="entry name" value="nicotinate (nicotinamide) nucleotide adenylyltransferase"/>
    <property type="match status" value="1"/>
</dbReference>
<evidence type="ECO:0000256" key="7">
    <source>
        <dbReference type="ARBA" id="ARBA00022695"/>
    </source>
</evidence>
<comment type="function">
    <text evidence="1">Catalyzes the reversible adenylation of nicotinate mononucleotide (NaMN) to nicotinic acid adenine dinucleotide (NaAD).</text>
</comment>
<dbReference type="InterPro" id="IPR014729">
    <property type="entry name" value="Rossmann-like_a/b/a_fold"/>
</dbReference>
<feature type="non-terminal residue" evidence="16">
    <location>
        <position position="211"/>
    </location>
</feature>
<proteinExistence type="inferred from homology"/>
<dbReference type="Proteomes" id="UP000052138">
    <property type="component" value="Unassembled WGS sequence"/>
</dbReference>
<evidence type="ECO:0000256" key="2">
    <source>
        <dbReference type="ARBA" id="ARBA00005019"/>
    </source>
</evidence>
<dbReference type="EMBL" id="LIDJ01000049">
    <property type="protein sequence ID" value="KRP29710.1"/>
    <property type="molecule type" value="Genomic_DNA"/>
</dbReference>
<evidence type="ECO:0000256" key="10">
    <source>
        <dbReference type="ARBA" id="ARBA00023027"/>
    </source>
</evidence>
<dbReference type="SUPFAM" id="SSF52374">
    <property type="entry name" value="Nucleotidylyl transferase"/>
    <property type="match status" value="1"/>
</dbReference>
<evidence type="ECO:0000256" key="12">
    <source>
        <dbReference type="ARBA" id="ARBA00033140"/>
    </source>
</evidence>
<comment type="similarity">
    <text evidence="3">Belongs to the NadD family.</text>
</comment>
<evidence type="ECO:0000256" key="9">
    <source>
        <dbReference type="ARBA" id="ARBA00022840"/>
    </source>
</evidence>
<protein>
    <recommendedName>
        <fullName evidence="4">nicotinate-nucleotide adenylyltransferase</fullName>
        <ecNumber evidence="4">2.7.7.18</ecNumber>
    </recommendedName>
    <alternativeName>
        <fullName evidence="13">Deamido-NAD(+) diphosphorylase</fullName>
    </alternativeName>
    <alternativeName>
        <fullName evidence="12">Deamido-NAD(+) pyrophosphorylase</fullName>
    </alternativeName>
    <alternativeName>
        <fullName evidence="11">Nicotinate mononucleotide adenylyltransferase</fullName>
    </alternativeName>
</protein>
<comment type="catalytic activity">
    <reaction evidence="14">
        <text>nicotinate beta-D-ribonucleotide + ATP + H(+) = deamido-NAD(+) + diphosphate</text>
        <dbReference type="Rhea" id="RHEA:22860"/>
        <dbReference type="ChEBI" id="CHEBI:15378"/>
        <dbReference type="ChEBI" id="CHEBI:30616"/>
        <dbReference type="ChEBI" id="CHEBI:33019"/>
        <dbReference type="ChEBI" id="CHEBI:57502"/>
        <dbReference type="ChEBI" id="CHEBI:58437"/>
        <dbReference type="EC" id="2.7.7.18"/>
    </reaction>
</comment>
<dbReference type="Pfam" id="PF01467">
    <property type="entry name" value="CTP_transf_like"/>
    <property type="match status" value="1"/>
</dbReference>
<evidence type="ECO:0000256" key="11">
    <source>
        <dbReference type="ARBA" id="ARBA00031253"/>
    </source>
</evidence>
<evidence type="ECO:0000256" key="13">
    <source>
        <dbReference type="ARBA" id="ARBA00033353"/>
    </source>
</evidence>
<evidence type="ECO:0000256" key="14">
    <source>
        <dbReference type="ARBA" id="ARBA00048721"/>
    </source>
</evidence>
<dbReference type="AlphaFoldDB" id="A0A0R2X7X4"/>
<comment type="caution">
    <text evidence="16">The sequence shown here is derived from an EMBL/GenBank/DDBJ whole genome shotgun (WGS) entry which is preliminary data.</text>
</comment>
<dbReference type="GO" id="GO:0005524">
    <property type="term" value="F:ATP binding"/>
    <property type="evidence" value="ECO:0007669"/>
    <property type="project" value="UniProtKB-KW"/>
</dbReference>
<dbReference type="PANTHER" id="PTHR39321:SF3">
    <property type="entry name" value="PHOSPHOPANTETHEINE ADENYLYLTRANSFERASE"/>
    <property type="match status" value="1"/>
</dbReference>
<keyword evidence="6" id="KW-0808">Transferase</keyword>
<evidence type="ECO:0000313" key="16">
    <source>
        <dbReference type="EMBL" id="KRP29710.1"/>
    </source>
</evidence>
<evidence type="ECO:0000313" key="17">
    <source>
        <dbReference type="Proteomes" id="UP000052138"/>
    </source>
</evidence>
<dbReference type="GO" id="GO:0009435">
    <property type="term" value="P:NAD+ biosynthetic process"/>
    <property type="evidence" value="ECO:0007669"/>
    <property type="project" value="UniProtKB-UniPathway"/>
</dbReference>
<dbReference type="CDD" id="cd02165">
    <property type="entry name" value="NMNAT"/>
    <property type="match status" value="1"/>
</dbReference>
<comment type="pathway">
    <text evidence="2">Cofactor biosynthesis; NAD(+) biosynthesis; deamido-NAD(+) from nicotinate D-ribonucleotide: step 1/1.</text>
</comment>
<dbReference type="PANTHER" id="PTHR39321">
    <property type="entry name" value="NICOTINATE-NUCLEOTIDE ADENYLYLTRANSFERASE-RELATED"/>
    <property type="match status" value="1"/>
</dbReference>
<dbReference type="EC" id="2.7.7.18" evidence="4"/>
<evidence type="ECO:0000256" key="4">
    <source>
        <dbReference type="ARBA" id="ARBA00012389"/>
    </source>
</evidence>
<evidence type="ECO:0000256" key="8">
    <source>
        <dbReference type="ARBA" id="ARBA00022741"/>
    </source>
</evidence>
<evidence type="ECO:0000259" key="15">
    <source>
        <dbReference type="Pfam" id="PF01467"/>
    </source>
</evidence>